<evidence type="ECO:0000313" key="2">
    <source>
        <dbReference type="EMBL" id="EFO78423.1"/>
    </source>
</evidence>
<evidence type="ECO:0000256" key="1">
    <source>
        <dbReference type="SAM" id="Phobius"/>
    </source>
</evidence>
<dbReference type="AlphaFoldDB" id="A0AB72Z2S8"/>
<feature type="transmembrane region" description="Helical" evidence="1">
    <location>
        <begin position="60"/>
        <end position="79"/>
    </location>
</feature>
<feature type="transmembrane region" description="Helical" evidence="1">
    <location>
        <begin position="34"/>
        <end position="53"/>
    </location>
</feature>
<keyword evidence="1" id="KW-0812">Transmembrane</keyword>
<reference evidence="2 3" key="1">
    <citation type="submission" date="2010-10" db="EMBL/GenBank/DDBJ databases">
        <authorList>
            <person name="Durkin A.S."/>
            <person name="Madupu R."/>
            <person name="Torralba M."/>
            <person name="Gillis M."/>
            <person name="Methe B."/>
            <person name="Sutton G."/>
            <person name="Nelson K.E."/>
        </authorList>
    </citation>
    <scope>NUCLEOTIDE SEQUENCE [LARGE SCALE GENOMIC DNA]</scope>
    <source>
        <strain evidence="2 3">JCVIHMP022</strain>
    </source>
</reference>
<sequence length="101" mass="10072">MDISTATTLASAIVALVVPALVQAFKKYIPADYVGLVSLGVSVLVGVLAIGATGGFQHSGWGVVLAGVVGVAQAVYTLVNQAFDGKLSKANVDAKAVANGE</sequence>
<keyword evidence="1" id="KW-0472">Membrane</keyword>
<comment type="caution">
    <text evidence="2">The sequence shown here is derived from an EMBL/GenBank/DDBJ whole genome shotgun (WGS) entry which is preliminary data.</text>
</comment>
<evidence type="ECO:0000313" key="3">
    <source>
        <dbReference type="Proteomes" id="UP000003457"/>
    </source>
</evidence>
<protein>
    <recommendedName>
        <fullName evidence="4">Holin</fullName>
    </recommendedName>
</protein>
<dbReference type="RefSeq" id="WP_003841966.1">
    <property type="nucleotide sequence ID" value="NZ_AEHJ01000007.1"/>
</dbReference>
<accession>A0AB72Z2S8</accession>
<dbReference type="EMBL" id="AEHJ01000007">
    <property type="protein sequence ID" value="EFO78423.1"/>
    <property type="molecule type" value="Genomic_DNA"/>
</dbReference>
<organism evidence="2 3">
    <name type="scientific">Bifidobacterium dentium JCVIHMP022</name>
    <dbReference type="NCBI Taxonomy" id="553191"/>
    <lineage>
        <taxon>Bacteria</taxon>
        <taxon>Bacillati</taxon>
        <taxon>Actinomycetota</taxon>
        <taxon>Actinomycetes</taxon>
        <taxon>Bifidobacteriales</taxon>
        <taxon>Bifidobacteriaceae</taxon>
        <taxon>Bifidobacterium</taxon>
    </lineage>
</organism>
<evidence type="ECO:0008006" key="4">
    <source>
        <dbReference type="Google" id="ProtNLM"/>
    </source>
</evidence>
<name>A0AB72Z2S8_9BIFI</name>
<keyword evidence="1" id="KW-1133">Transmembrane helix</keyword>
<dbReference type="Proteomes" id="UP000003457">
    <property type="component" value="Unassembled WGS sequence"/>
</dbReference>
<proteinExistence type="predicted"/>
<gene>
    <name evidence="2" type="ORF">HMPREF9003_0441</name>
</gene>